<accession>A0A2N5XKX0</accession>
<proteinExistence type="predicted"/>
<dbReference type="Proteomes" id="UP000234881">
    <property type="component" value="Unassembled WGS sequence"/>
</dbReference>
<dbReference type="EMBL" id="PKUQ01000055">
    <property type="protein sequence ID" value="PLW75070.1"/>
    <property type="molecule type" value="Genomic_DNA"/>
</dbReference>
<name>A0A2N5XKX0_9HYPH</name>
<reference evidence="1 2" key="1">
    <citation type="submission" date="2018-01" db="EMBL/GenBank/DDBJ databases">
        <title>The draft genome sequence of Cohaesibacter sp. H1304.</title>
        <authorList>
            <person name="Wang N.-N."/>
            <person name="Du Z.-J."/>
        </authorList>
    </citation>
    <scope>NUCLEOTIDE SEQUENCE [LARGE SCALE GENOMIC DNA]</scope>
    <source>
        <strain evidence="1 2">H1304</strain>
    </source>
</reference>
<organism evidence="1 2">
    <name type="scientific">Cohaesibacter celericrescens</name>
    <dbReference type="NCBI Taxonomy" id="2067669"/>
    <lineage>
        <taxon>Bacteria</taxon>
        <taxon>Pseudomonadati</taxon>
        <taxon>Pseudomonadota</taxon>
        <taxon>Alphaproteobacteria</taxon>
        <taxon>Hyphomicrobiales</taxon>
        <taxon>Cohaesibacteraceae</taxon>
    </lineage>
</organism>
<dbReference type="AlphaFoldDB" id="A0A2N5XKX0"/>
<comment type="caution">
    <text evidence="1">The sequence shown here is derived from an EMBL/GenBank/DDBJ whole genome shotgun (WGS) entry which is preliminary data.</text>
</comment>
<dbReference type="RefSeq" id="WP_101535970.1">
    <property type="nucleotide sequence ID" value="NZ_JBFHIU010000051.1"/>
</dbReference>
<gene>
    <name evidence="1" type="ORF">C0081_22505</name>
</gene>
<evidence type="ECO:0000313" key="2">
    <source>
        <dbReference type="Proteomes" id="UP000234881"/>
    </source>
</evidence>
<evidence type="ECO:0000313" key="1">
    <source>
        <dbReference type="EMBL" id="PLW75070.1"/>
    </source>
</evidence>
<keyword evidence="2" id="KW-1185">Reference proteome</keyword>
<dbReference type="OrthoDB" id="7835439at2"/>
<protein>
    <submittedName>
        <fullName evidence="1">Uncharacterized protein</fullName>
    </submittedName>
</protein>
<sequence length="251" mass="27345">MIDAKPAGQAASSIAQADKSQTRITSGLFAFALAAPLTLGLSACSGIGGTTYGTGESQEAALLDDVTSGLGIIPKTQKDPIDYSARAGLVLPPEGTALPAPEDGSRVASSAAANWPQDPDRLRKLYHERMETMTEAERQQLLAAIRRLPPEQRDEIIKNDPRATSFANQIKEPDPMTASAAELAAYEKQVQERKALIRLKNGEGVKGRQYLTQPPERFTETTPEIEREMAKIDPEKQNKEKKGLFSKIWPF</sequence>